<dbReference type="RefSeq" id="WP_096461012.1">
    <property type="nucleotide sequence ID" value="NZ_AP014936.1"/>
</dbReference>
<evidence type="ECO:0000256" key="1">
    <source>
        <dbReference type="ARBA" id="ARBA00004496"/>
    </source>
</evidence>
<comment type="subcellular location">
    <subcellularLocation>
        <location evidence="1">Cytoplasm</location>
    </subcellularLocation>
</comment>
<dbReference type="InterPro" id="IPR027396">
    <property type="entry name" value="DsrEFH-like"/>
</dbReference>
<dbReference type="PANTHER" id="PTHR34874:SF3">
    <property type="entry name" value="SULFURTRANSFERASE TUSD"/>
    <property type="match status" value="1"/>
</dbReference>
<dbReference type="KEGG" id="sva:SVA_1956"/>
<dbReference type="GO" id="GO:1990228">
    <property type="term" value="C:sulfurtransferase complex"/>
    <property type="evidence" value="ECO:0007669"/>
    <property type="project" value="TreeGrafter"/>
</dbReference>
<dbReference type="FunFam" id="3.40.1260.10:FF:000001">
    <property type="entry name" value="Sulfurtransferase TusD"/>
    <property type="match status" value="1"/>
</dbReference>
<dbReference type="OrthoDB" id="9787483at2"/>
<dbReference type="GO" id="GO:0002143">
    <property type="term" value="P:tRNA wobble position uridine thiolation"/>
    <property type="evidence" value="ECO:0007669"/>
    <property type="project" value="TreeGrafter"/>
</dbReference>
<comment type="similarity">
    <text evidence="2">Belongs to the DsrE/TusD family.</text>
</comment>
<dbReference type="InterPro" id="IPR017463">
    <property type="entry name" value="Sulphur_relay_TusD/DsrE"/>
</dbReference>
<keyword evidence="3" id="KW-0963">Cytoplasm</keyword>
<dbReference type="InterPro" id="IPR003787">
    <property type="entry name" value="Sulphur_relay_DsrE/F-like"/>
</dbReference>
<dbReference type="Pfam" id="PF02635">
    <property type="entry name" value="DsrE"/>
    <property type="match status" value="1"/>
</dbReference>
<dbReference type="Proteomes" id="UP000218899">
    <property type="component" value="Chromosome"/>
</dbReference>
<evidence type="ECO:0000256" key="2">
    <source>
        <dbReference type="ARBA" id="ARBA00007067"/>
    </source>
</evidence>
<keyword evidence="6" id="KW-1185">Reference proteome</keyword>
<name>A0A1B4V4R0_9GAMM</name>
<dbReference type="NCBIfam" id="NF001237">
    <property type="entry name" value="PRK00207.1"/>
    <property type="match status" value="1"/>
</dbReference>
<accession>A0A1B4V4R0</accession>
<keyword evidence="4 5" id="KW-0808">Transferase</keyword>
<evidence type="ECO:0000313" key="5">
    <source>
        <dbReference type="EMBL" id="BAU48509.1"/>
    </source>
</evidence>
<protein>
    <submittedName>
        <fullName evidence="5">Sulfurtransferase</fullName>
    </submittedName>
</protein>
<dbReference type="GO" id="GO:0097163">
    <property type="term" value="F:sulfur carrier activity"/>
    <property type="evidence" value="ECO:0007669"/>
    <property type="project" value="TreeGrafter"/>
</dbReference>
<dbReference type="SUPFAM" id="SSF75169">
    <property type="entry name" value="DsrEFH-like"/>
    <property type="match status" value="1"/>
</dbReference>
<dbReference type="NCBIfam" id="TIGR03012">
    <property type="entry name" value="sulf_tusD_dsrE"/>
    <property type="match status" value="1"/>
</dbReference>
<evidence type="ECO:0000256" key="4">
    <source>
        <dbReference type="ARBA" id="ARBA00022679"/>
    </source>
</evidence>
<organism evidence="5 6">
    <name type="scientific">Sulfurifustis variabilis</name>
    <dbReference type="NCBI Taxonomy" id="1675686"/>
    <lineage>
        <taxon>Bacteria</taxon>
        <taxon>Pseudomonadati</taxon>
        <taxon>Pseudomonadota</taxon>
        <taxon>Gammaproteobacteria</taxon>
        <taxon>Acidiferrobacterales</taxon>
        <taxon>Acidiferrobacteraceae</taxon>
        <taxon>Sulfurifustis</taxon>
    </lineage>
</organism>
<dbReference type="EMBL" id="AP014936">
    <property type="protein sequence ID" value="BAU48509.1"/>
    <property type="molecule type" value="Genomic_DNA"/>
</dbReference>
<reference evidence="5 6" key="1">
    <citation type="submission" date="2015-08" db="EMBL/GenBank/DDBJ databases">
        <title>Complete genome sequence of Sulfurifustis variabilis.</title>
        <authorList>
            <person name="Miura A."/>
            <person name="Kojima H."/>
            <person name="Fukui M."/>
        </authorList>
    </citation>
    <scope>NUCLEOTIDE SEQUENCE [LARGE SCALE GENOMIC DNA]</scope>
    <source>
        <strain evidence="6">skN76</strain>
    </source>
</reference>
<evidence type="ECO:0000313" key="6">
    <source>
        <dbReference type="Proteomes" id="UP000218899"/>
    </source>
</evidence>
<evidence type="ECO:0000256" key="3">
    <source>
        <dbReference type="ARBA" id="ARBA00022490"/>
    </source>
</evidence>
<dbReference type="GO" id="GO:0016783">
    <property type="term" value="F:sulfurtransferase activity"/>
    <property type="evidence" value="ECO:0007669"/>
    <property type="project" value="InterPro"/>
</dbReference>
<dbReference type="PANTHER" id="PTHR34874">
    <property type="entry name" value="PROTEIN YCHN"/>
    <property type="match status" value="1"/>
</dbReference>
<dbReference type="AlphaFoldDB" id="A0A1B4V4R0"/>
<proteinExistence type="inferred from homology"/>
<gene>
    <name evidence="5" type="ORF">SVA_1956</name>
</gene>
<sequence>MKLAVLVNEGPYTHQASDTAYQFTKAALEKGHEIFRVFFYHDGVNNGTRLTVPPQDDRNIQKRWTELADKHKLDLVVCIAAAQRRGLLDENEMKRHGKDANNIAPGFRISGLGQLIEAGIQADRLVTFGD</sequence>
<dbReference type="Gene3D" id="3.40.1260.10">
    <property type="entry name" value="DsrEFH-like"/>
    <property type="match status" value="1"/>
</dbReference>